<dbReference type="GO" id="GO:0016651">
    <property type="term" value="F:oxidoreductase activity, acting on NAD(P)H"/>
    <property type="evidence" value="ECO:0007669"/>
    <property type="project" value="TreeGrafter"/>
</dbReference>
<dbReference type="OrthoDB" id="9787435at2"/>
<proteinExistence type="predicted"/>
<reference evidence="4 5" key="1">
    <citation type="submission" date="2016-10" db="EMBL/GenBank/DDBJ databases">
        <authorList>
            <person name="de Groot N.N."/>
        </authorList>
    </citation>
    <scope>NUCLEOTIDE SEQUENCE [LARGE SCALE GENOMIC DNA]</scope>
    <source>
        <strain evidence="4 5">DSM 23126</strain>
    </source>
</reference>
<dbReference type="CDD" id="cd05282">
    <property type="entry name" value="ETR_like"/>
    <property type="match status" value="1"/>
</dbReference>
<name>A0A1H2T7X2_9BACI</name>
<sequence>MGPVNIKAYVGAFGTPSEQVCIREEAKKELKAGDVEVRMRLTPVNPSDLIPIYGRYAHRVTLPLVPGYEGVGVVERIGAGVGRAVIGKRVLPLRGGGTWQSLVHAPAALAVPVPENVSDETAAQMYINPVTAYVLLTEKLKIFSGGVLVINAANSVMGRLLIQLASRMNIRVVGLVRRKAVINELMQLGAEKIIAAGEGEEERRLTEGMQGEKAEAAVDMIGGEAGTALARTVKPDKTLLALGLLSGKPLDWPYITETLGVKGAMFHLRHWNASVSDARFQQVFQTLFQMVESGQIVVPHARHTYPLVQVRQALQDYESERFSGGGKIMLARP</sequence>
<organism evidence="4 5">
    <name type="scientific">Marinococcus luteus</name>
    <dbReference type="NCBI Taxonomy" id="1122204"/>
    <lineage>
        <taxon>Bacteria</taxon>
        <taxon>Bacillati</taxon>
        <taxon>Bacillota</taxon>
        <taxon>Bacilli</taxon>
        <taxon>Bacillales</taxon>
        <taxon>Bacillaceae</taxon>
        <taxon>Marinococcus</taxon>
    </lineage>
</organism>
<dbReference type="PANTHER" id="PTHR48106">
    <property type="entry name" value="QUINONE OXIDOREDUCTASE PIG3-RELATED"/>
    <property type="match status" value="1"/>
</dbReference>
<evidence type="ECO:0000256" key="1">
    <source>
        <dbReference type="ARBA" id="ARBA00022857"/>
    </source>
</evidence>
<keyword evidence="1" id="KW-0521">NADP</keyword>
<gene>
    <name evidence="4" type="ORF">SAMN05421781_1283</name>
</gene>
<dbReference type="EMBL" id="FNNC01000002">
    <property type="protein sequence ID" value="SDW39982.1"/>
    <property type="molecule type" value="Genomic_DNA"/>
</dbReference>
<keyword evidence="5" id="KW-1185">Reference proteome</keyword>
<protein>
    <submittedName>
        <fullName evidence="4">NADPH:quinone reductase</fullName>
    </submittedName>
</protein>
<dbReference type="Pfam" id="PF13602">
    <property type="entry name" value="ADH_zinc_N_2"/>
    <property type="match status" value="1"/>
</dbReference>
<dbReference type="Proteomes" id="UP000199488">
    <property type="component" value="Unassembled WGS sequence"/>
</dbReference>
<evidence type="ECO:0000313" key="5">
    <source>
        <dbReference type="Proteomes" id="UP000199488"/>
    </source>
</evidence>
<dbReference type="PANTHER" id="PTHR48106:SF2">
    <property type="entry name" value="ZN2+-BINDING DEHYDROGENASE"/>
    <property type="match status" value="1"/>
</dbReference>
<dbReference type="Gene3D" id="3.40.50.720">
    <property type="entry name" value="NAD(P)-binding Rossmann-like Domain"/>
    <property type="match status" value="1"/>
</dbReference>
<accession>A0A1H2T7X2</accession>
<dbReference type="GO" id="GO:0070402">
    <property type="term" value="F:NADPH binding"/>
    <property type="evidence" value="ECO:0007669"/>
    <property type="project" value="TreeGrafter"/>
</dbReference>
<dbReference type="InterPro" id="IPR011032">
    <property type="entry name" value="GroES-like_sf"/>
</dbReference>
<dbReference type="Pfam" id="PF08240">
    <property type="entry name" value="ADH_N"/>
    <property type="match status" value="1"/>
</dbReference>
<evidence type="ECO:0000256" key="2">
    <source>
        <dbReference type="ARBA" id="ARBA00023002"/>
    </source>
</evidence>
<evidence type="ECO:0000313" key="4">
    <source>
        <dbReference type="EMBL" id="SDW39982.1"/>
    </source>
</evidence>
<feature type="domain" description="Enoyl reductase (ER)" evidence="3">
    <location>
        <begin position="14"/>
        <end position="330"/>
    </location>
</feature>
<dbReference type="STRING" id="1122204.SAMN05421781_1283"/>
<dbReference type="InterPro" id="IPR036291">
    <property type="entry name" value="NAD(P)-bd_dom_sf"/>
</dbReference>
<keyword evidence="2" id="KW-0560">Oxidoreductase</keyword>
<dbReference type="InterPro" id="IPR013154">
    <property type="entry name" value="ADH-like_N"/>
</dbReference>
<dbReference type="Gene3D" id="3.90.180.10">
    <property type="entry name" value="Medium-chain alcohol dehydrogenases, catalytic domain"/>
    <property type="match status" value="1"/>
</dbReference>
<dbReference type="AlphaFoldDB" id="A0A1H2T7X2"/>
<dbReference type="SUPFAM" id="SSF50129">
    <property type="entry name" value="GroES-like"/>
    <property type="match status" value="1"/>
</dbReference>
<dbReference type="SMART" id="SM00829">
    <property type="entry name" value="PKS_ER"/>
    <property type="match status" value="1"/>
</dbReference>
<evidence type="ECO:0000259" key="3">
    <source>
        <dbReference type="SMART" id="SM00829"/>
    </source>
</evidence>
<dbReference type="InterPro" id="IPR020843">
    <property type="entry name" value="ER"/>
</dbReference>
<dbReference type="SUPFAM" id="SSF51735">
    <property type="entry name" value="NAD(P)-binding Rossmann-fold domains"/>
    <property type="match status" value="1"/>
</dbReference>
<dbReference type="RefSeq" id="WP_091612636.1">
    <property type="nucleotide sequence ID" value="NZ_FNNC01000002.1"/>
</dbReference>